<dbReference type="PRINTS" id="PR00024">
    <property type="entry name" value="HOMEOBOX"/>
</dbReference>
<evidence type="ECO:0000313" key="12">
    <source>
        <dbReference type="Proteomes" id="UP000663829"/>
    </source>
</evidence>
<feature type="compositionally biased region" description="Polar residues" evidence="8">
    <location>
        <begin position="135"/>
        <end position="144"/>
    </location>
</feature>
<keyword evidence="3 6" id="KW-0238">DNA-binding</keyword>
<evidence type="ECO:0000256" key="1">
    <source>
        <dbReference type="ARBA" id="ARBA00004123"/>
    </source>
</evidence>
<dbReference type="InterPro" id="IPR017970">
    <property type="entry name" value="Homeobox_CS"/>
</dbReference>
<evidence type="ECO:0000313" key="10">
    <source>
        <dbReference type="EMBL" id="CAF1080978.1"/>
    </source>
</evidence>
<keyword evidence="12" id="KW-1185">Reference proteome</keyword>
<dbReference type="Proteomes" id="UP000681722">
    <property type="component" value="Unassembled WGS sequence"/>
</dbReference>
<dbReference type="InterPro" id="IPR046333">
    <property type="entry name" value="HXA10/ABDB-like"/>
</dbReference>
<dbReference type="PROSITE" id="PS00027">
    <property type="entry name" value="HOMEOBOX_1"/>
    <property type="match status" value="1"/>
</dbReference>
<dbReference type="PANTHER" id="PTHR45874">
    <property type="entry name" value="HOMEOBOX PROTEIN ABDOMINAL-B"/>
    <property type="match status" value="1"/>
</dbReference>
<evidence type="ECO:0000256" key="4">
    <source>
        <dbReference type="ARBA" id="ARBA00023155"/>
    </source>
</evidence>
<dbReference type="SUPFAM" id="SSF46689">
    <property type="entry name" value="Homeodomain-like"/>
    <property type="match status" value="1"/>
</dbReference>
<dbReference type="InterPro" id="IPR001356">
    <property type="entry name" value="HD"/>
</dbReference>
<keyword evidence="5 6" id="KW-0539">Nucleus</keyword>
<comment type="similarity">
    <text evidence="2">Belongs to the Abd-B homeobox family.</text>
</comment>
<protein>
    <recommendedName>
        <fullName evidence="9">Homeobox domain-containing protein</fullName>
    </recommendedName>
</protein>
<gene>
    <name evidence="10" type="ORF">GPM918_LOCUS17766</name>
    <name evidence="11" type="ORF">SRO942_LOCUS17765</name>
</gene>
<keyword evidence="4 6" id="KW-0371">Homeobox</keyword>
<dbReference type="SMART" id="SM00389">
    <property type="entry name" value="HOX"/>
    <property type="match status" value="1"/>
</dbReference>
<dbReference type="CDD" id="cd00086">
    <property type="entry name" value="homeodomain"/>
    <property type="match status" value="1"/>
</dbReference>
<dbReference type="InterPro" id="IPR009057">
    <property type="entry name" value="Homeodomain-like_sf"/>
</dbReference>
<evidence type="ECO:0000256" key="8">
    <source>
        <dbReference type="SAM" id="MobiDB-lite"/>
    </source>
</evidence>
<feature type="DNA-binding region" description="Homeobox" evidence="6">
    <location>
        <begin position="182"/>
        <end position="241"/>
    </location>
</feature>
<evidence type="ECO:0000256" key="2">
    <source>
        <dbReference type="ARBA" id="ARBA00006317"/>
    </source>
</evidence>
<evidence type="ECO:0000256" key="7">
    <source>
        <dbReference type="RuleBase" id="RU000682"/>
    </source>
</evidence>
<feature type="domain" description="Homeobox" evidence="9">
    <location>
        <begin position="180"/>
        <end position="240"/>
    </location>
</feature>
<dbReference type="EMBL" id="CAJNOQ010004971">
    <property type="protein sequence ID" value="CAF1080978.1"/>
    <property type="molecule type" value="Genomic_DNA"/>
</dbReference>
<dbReference type="PROSITE" id="PS50071">
    <property type="entry name" value="HOMEOBOX_2"/>
    <property type="match status" value="1"/>
</dbReference>
<evidence type="ECO:0000259" key="9">
    <source>
        <dbReference type="PROSITE" id="PS50071"/>
    </source>
</evidence>
<comment type="subcellular location">
    <subcellularLocation>
        <location evidence="1 6 7">Nucleus</location>
    </subcellularLocation>
</comment>
<reference evidence="10" key="1">
    <citation type="submission" date="2021-02" db="EMBL/GenBank/DDBJ databases">
        <authorList>
            <person name="Nowell W R."/>
        </authorList>
    </citation>
    <scope>NUCLEOTIDE SEQUENCE</scope>
</reference>
<dbReference type="AlphaFoldDB" id="A0A814MP53"/>
<accession>A0A814MP53</accession>
<dbReference type="GO" id="GO:0003677">
    <property type="term" value="F:DNA binding"/>
    <property type="evidence" value="ECO:0007669"/>
    <property type="project" value="UniProtKB-UniRule"/>
</dbReference>
<feature type="region of interest" description="Disordered" evidence="8">
    <location>
        <begin position="135"/>
        <end position="157"/>
    </location>
</feature>
<dbReference type="OrthoDB" id="6159439at2759"/>
<dbReference type="Pfam" id="PF00046">
    <property type="entry name" value="Homeodomain"/>
    <property type="match status" value="1"/>
</dbReference>
<dbReference type="GO" id="GO:0000981">
    <property type="term" value="F:DNA-binding transcription factor activity, RNA polymerase II-specific"/>
    <property type="evidence" value="ECO:0007669"/>
    <property type="project" value="InterPro"/>
</dbReference>
<sequence>MDAVNYLSHMNNDSYNNYNTNNNYYDLNVGGRSVTAQNYYTPYNNNNCLYITKSLAAPNPQTPNLVLVASHPTLGNTYQTTHDYNHYPFNNTFLEQTQIPINNTISAVETQFIPNGYNQDDSKQQQNIKKLPTVSTITKSSHNKSNVHEQAKSTISTTPMTRVADTKSKNSVYEWMKGDQIRRKHRQVYTRSQTFELEKEYRFSQYLTRKRRSEIANGVQLTDRQVKIWFQNRRMKEKRENTKLWTIKNNRSLCTSNNNTNMTTTDYPIQNQQSLC</sequence>
<name>A0A814MP53_9BILA</name>
<evidence type="ECO:0000313" key="11">
    <source>
        <dbReference type="EMBL" id="CAF3846884.1"/>
    </source>
</evidence>
<dbReference type="Gene3D" id="1.10.10.60">
    <property type="entry name" value="Homeodomain-like"/>
    <property type="match status" value="1"/>
</dbReference>
<dbReference type="Proteomes" id="UP000663829">
    <property type="component" value="Unassembled WGS sequence"/>
</dbReference>
<proteinExistence type="inferred from homology"/>
<evidence type="ECO:0000256" key="3">
    <source>
        <dbReference type="ARBA" id="ARBA00023125"/>
    </source>
</evidence>
<evidence type="ECO:0000256" key="5">
    <source>
        <dbReference type="ARBA" id="ARBA00023242"/>
    </source>
</evidence>
<dbReference type="InterPro" id="IPR020479">
    <property type="entry name" value="HD_metazoa"/>
</dbReference>
<dbReference type="GO" id="GO:0005634">
    <property type="term" value="C:nucleus"/>
    <property type="evidence" value="ECO:0007669"/>
    <property type="project" value="UniProtKB-SubCell"/>
</dbReference>
<evidence type="ECO:0000256" key="6">
    <source>
        <dbReference type="PROSITE-ProRule" id="PRU00108"/>
    </source>
</evidence>
<comment type="caution">
    <text evidence="10">The sequence shown here is derived from an EMBL/GenBank/DDBJ whole genome shotgun (WGS) entry which is preliminary data.</text>
</comment>
<dbReference type="EMBL" id="CAJOBC010004972">
    <property type="protein sequence ID" value="CAF3846884.1"/>
    <property type="molecule type" value="Genomic_DNA"/>
</dbReference>
<organism evidence="10 12">
    <name type="scientific">Didymodactylos carnosus</name>
    <dbReference type="NCBI Taxonomy" id="1234261"/>
    <lineage>
        <taxon>Eukaryota</taxon>
        <taxon>Metazoa</taxon>
        <taxon>Spiralia</taxon>
        <taxon>Gnathifera</taxon>
        <taxon>Rotifera</taxon>
        <taxon>Eurotatoria</taxon>
        <taxon>Bdelloidea</taxon>
        <taxon>Philodinida</taxon>
        <taxon>Philodinidae</taxon>
        <taxon>Didymodactylos</taxon>
    </lineage>
</organism>